<feature type="domain" description="Exonuclease" evidence="5">
    <location>
        <begin position="57"/>
        <end position="240"/>
    </location>
</feature>
<accession>A0A0K0N5Q6</accession>
<organism evidence="6 7">
    <name type="scientific">Gordonia phage GRU3</name>
    <dbReference type="NCBI Taxonomy" id="1647473"/>
    <lineage>
        <taxon>Viruses</taxon>
        <taxon>Duplodnaviria</taxon>
        <taxon>Heunggongvirae</taxon>
        <taxon>Uroviricota</taxon>
        <taxon>Caudoviricetes</taxon>
        <taxon>Grutrevirus</taxon>
        <taxon>Grutrevirus GRU3</taxon>
    </lineage>
</organism>
<dbReference type="PANTHER" id="PTHR30231">
    <property type="entry name" value="DNA POLYMERASE III SUBUNIT EPSILON"/>
    <property type="match status" value="1"/>
</dbReference>
<gene>
    <name evidence="6" type="ORF">GRU3_25</name>
</gene>
<name>A0A0K0N5Q6_9CAUD</name>
<dbReference type="PANTHER" id="PTHR30231:SF4">
    <property type="entry name" value="PROTEIN NEN2"/>
    <property type="match status" value="1"/>
</dbReference>
<dbReference type="GO" id="GO:0003676">
    <property type="term" value="F:nucleic acid binding"/>
    <property type="evidence" value="ECO:0007669"/>
    <property type="project" value="InterPro"/>
</dbReference>
<dbReference type="RefSeq" id="YP_009276118.1">
    <property type="nucleotide sequence ID" value="NC_030935.1"/>
</dbReference>
<dbReference type="Proteomes" id="UP000207608">
    <property type="component" value="Segment"/>
</dbReference>
<feature type="compositionally biased region" description="Polar residues" evidence="4">
    <location>
        <begin position="19"/>
        <end position="29"/>
    </location>
</feature>
<protein>
    <submittedName>
        <fullName evidence="6">Putative DNA polymerase III subunit epsilon</fullName>
    </submittedName>
</protein>
<evidence type="ECO:0000256" key="1">
    <source>
        <dbReference type="ARBA" id="ARBA00022722"/>
    </source>
</evidence>
<evidence type="ECO:0000313" key="6">
    <source>
        <dbReference type="EMBL" id="AKJ72274.1"/>
    </source>
</evidence>
<dbReference type="SMART" id="SM00479">
    <property type="entry name" value="EXOIII"/>
    <property type="match status" value="1"/>
</dbReference>
<dbReference type="InterPro" id="IPR036397">
    <property type="entry name" value="RNaseH_sf"/>
</dbReference>
<keyword evidence="3" id="KW-0269">Exonuclease</keyword>
<dbReference type="OrthoDB" id="18730at10239"/>
<reference evidence="6 7" key="1">
    <citation type="journal article" date="2015" name="PLoS ONE">
        <title>Lysis to Kill: Evaluation of the Lytic Abilities, and Genomics of Nine Bacteriophages Infective for Gordonia spp. and Their Potential Use in Activated Sludge Foam Biocontrol.</title>
        <authorList>
            <person name="Dyson Z.A."/>
            <person name="Tucci J."/>
            <person name="Seviour R.J."/>
            <person name="Petrovski S."/>
        </authorList>
    </citation>
    <scope>NUCLEOTIDE SEQUENCE [LARGE SCALE GENOMIC DNA]</scope>
</reference>
<dbReference type="GO" id="GO:0008408">
    <property type="term" value="F:3'-5' exonuclease activity"/>
    <property type="evidence" value="ECO:0007669"/>
    <property type="project" value="TreeGrafter"/>
</dbReference>
<proteinExistence type="predicted"/>
<feature type="compositionally biased region" description="Low complexity" evidence="4">
    <location>
        <begin position="38"/>
        <end position="47"/>
    </location>
</feature>
<dbReference type="Gene3D" id="3.30.420.10">
    <property type="entry name" value="Ribonuclease H-like superfamily/Ribonuclease H"/>
    <property type="match status" value="1"/>
</dbReference>
<dbReference type="Pfam" id="PF00929">
    <property type="entry name" value="RNase_T"/>
    <property type="match status" value="1"/>
</dbReference>
<sequence>MSYDQTQTPGLDSRGGSGPSSIGTEQGSNTRRRDVQGAEAARSSSSSEQRDRSARLKYVALDLETTGLDPRVDHPLEIAAVEVFPDQPERGYGKVHTFVPWHARSIVNEASPEALSVNRYFERRLYAQKLDVARTDDALRELVAMLDGATLVGANPAFDAAMLWAWLDRNIDLAAPPWHFRLYDVEAATAAALGLPRVPGLSKCAKELGINTDPYPAHTALGDAFLTADVFVAVYNRHRTAPDNVDGGQHA</sequence>
<evidence type="ECO:0000259" key="5">
    <source>
        <dbReference type="SMART" id="SM00479"/>
    </source>
</evidence>
<dbReference type="GeneID" id="28802583"/>
<keyword evidence="1" id="KW-0540">Nuclease</keyword>
<dbReference type="InterPro" id="IPR013520">
    <property type="entry name" value="Ribonucl_H"/>
</dbReference>
<feature type="region of interest" description="Disordered" evidence="4">
    <location>
        <begin position="1"/>
        <end position="53"/>
    </location>
</feature>
<dbReference type="InterPro" id="IPR012337">
    <property type="entry name" value="RNaseH-like_sf"/>
</dbReference>
<keyword evidence="7" id="KW-1185">Reference proteome</keyword>
<dbReference type="SUPFAM" id="SSF53098">
    <property type="entry name" value="Ribonuclease H-like"/>
    <property type="match status" value="1"/>
</dbReference>
<evidence type="ECO:0000256" key="3">
    <source>
        <dbReference type="ARBA" id="ARBA00022839"/>
    </source>
</evidence>
<evidence type="ECO:0000256" key="2">
    <source>
        <dbReference type="ARBA" id="ARBA00022801"/>
    </source>
</evidence>
<evidence type="ECO:0000313" key="7">
    <source>
        <dbReference type="Proteomes" id="UP000207608"/>
    </source>
</evidence>
<feature type="compositionally biased region" description="Polar residues" evidence="4">
    <location>
        <begin position="1"/>
        <end position="10"/>
    </location>
</feature>
<evidence type="ECO:0000256" key="4">
    <source>
        <dbReference type="SAM" id="MobiDB-lite"/>
    </source>
</evidence>
<keyword evidence="2" id="KW-0378">Hydrolase</keyword>
<dbReference type="KEGG" id="vg:28802583"/>
<dbReference type="CDD" id="cd06127">
    <property type="entry name" value="DEDDh"/>
    <property type="match status" value="1"/>
</dbReference>
<dbReference type="EMBL" id="KR053197">
    <property type="protein sequence ID" value="AKJ72274.1"/>
    <property type="molecule type" value="Genomic_DNA"/>
</dbReference>